<dbReference type="InterPro" id="IPR052350">
    <property type="entry name" value="Metallo-dep_Lactonases"/>
</dbReference>
<protein>
    <recommendedName>
        <fullName evidence="2">Amidohydrolase-related domain-containing protein</fullName>
    </recommendedName>
</protein>
<dbReference type="InterPro" id="IPR032466">
    <property type="entry name" value="Metal_Hydrolase"/>
</dbReference>
<dbReference type="KEGG" id="nba:CUN60_00540"/>
<comment type="similarity">
    <text evidence="1">Belongs to the metallo-dependent hydrolases superfamily.</text>
</comment>
<dbReference type="PANTHER" id="PTHR43569">
    <property type="entry name" value="AMIDOHYDROLASE"/>
    <property type="match status" value="1"/>
</dbReference>
<dbReference type="EMBL" id="CP024847">
    <property type="protein sequence ID" value="AUR50847.1"/>
    <property type="molecule type" value="Genomic_DNA"/>
</dbReference>
<feature type="domain" description="Amidohydrolase-related" evidence="2">
    <location>
        <begin position="144"/>
        <end position="283"/>
    </location>
</feature>
<evidence type="ECO:0000313" key="3">
    <source>
        <dbReference type="EMBL" id="AUR50847.1"/>
    </source>
</evidence>
<name>A0A2I7N309_9NEIS</name>
<dbReference type="Gene3D" id="3.20.20.140">
    <property type="entry name" value="Metal-dependent hydrolases"/>
    <property type="match status" value="1"/>
</dbReference>
<gene>
    <name evidence="3" type="ORF">CUN60_00540</name>
</gene>
<dbReference type="Proteomes" id="UP000236655">
    <property type="component" value="Chromosome"/>
</dbReference>
<dbReference type="AlphaFoldDB" id="A0A2I7N309"/>
<dbReference type="Pfam" id="PF04909">
    <property type="entry name" value="Amidohydro_2"/>
    <property type="match status" value="1"/>
</dbReference>
<organism evidence="3 4">
    <name type="scientific">Aquella oligotrophica</name>
    <dbReference type="NCBI Taxonomy" id="2067065"/>
    <lineage>
        <taxon>Bacteria</taxon>
        <taxon>Pseudomonadati</taxon>
        <taxon>Pseudomonadota</taxon>
        <taxon>Betaproteobacteria</taxon>
        <taxon>Neisseriales</taxon>
        <taxon>Neisseriaceae</taxon>
        <taxon>Aquella</taxon>
    </lineage>
</organism>
<proteinExistence type="inferred from homology"/>
<accession>A0A2I7N309</accession>
<dbReference type="OrthoDB" id="9787654at2"/>
<dbReference type="InterPro" id="IPR006680">
    <property type="entry name" value="Amidohydro-rel"/>
</dbReference>
<evidence type="ECO:0000313" key="4">
    <source>
        <dbReference type="Proteomes" id="UP000236655"/>
    </source>
</evidence>
<sequence>MEFIDSHLHLWDLNQEINSWVVKSNDPYLMQNFTLNEFLNSHTKEHTLAGFITIEAADSDKTLDEVKWLSQLSQSLPPNIRYRHIAYIDTTQNPKEFNEELEKFKPFEIVKGFRDICSFSKNSNYSPCANDITLDEKKMLNLLENLKLLANNGYIYDCQMYPDQLLRIYPLIIESEVKTIIDHCGLPLSAKDKEFIGWQSMLDKYAQSSVFFKLSGLEMNDNWDNRSRIIKTIIDKISIDRLCYGSNFPLIKKNWLNELLNLLKNIGLTSQQTEKIFVKNALDFCFR</sequence>
<keyword evidence="4" id="KW-1185">Reference proteome</keyword>
<evidence type="ECO:0000256" key="1">
    <source>
        <dbReference type="ARBA" id="ARBA00038310"/>
    </source>
</evidence>
<dbReference type="RefSeq" id="WP_102950147.1">
    <property type="nucleotide sequence ID" value="NZ_CP024847.1"/>
</dbReference>
<reference evidence="4" key="1">
    <citation type="submission" date="2017-11" db="EMBL/GenBank/DDBJ databases">
        <authorList>
            <person name="Chan K.G."/>
            <person name="Lee L.S."/>
        </authorList>
    </citation>
    <scope>NUCLEOTIDE SEQUENCE [LARGE SCALE GENOMIC DNA]</scope>
    <source>
        <strain evidence="4">DSM 100970</strain>
    </source>
</reference>
<dbReference type="GO" id="GO:0016787">
    <property type="term" value="F:hydrolase activity"/>
    <property type="evidence" value="ECO:0007669"/>
    <property type="project" value="InterPro"/>
</dbReference>
<evidence type="ECO:0000259" key="2">
    <source>
        <dbReference type="Pfam" id="PF04909"/>
    </source>
</evidence>
<dbReference type="PANTHER" id="PTHR43569:SF2">
    <property type="entry name" value="AMIDOHYDROLASE-RELATED DOMAIN-CONTAINING PROTEIN"/>
    <property type="match status" value="1"/>
</dbReference>
<dbReference type="SUPFAM" id="SSF51556">
    <property type="entry name" value="Metallo-dependent hydrolases"/>
    <property type="match status" value="1"/>
</dbReference>